<evidence type="ECO:0000313" key="5">
    <source>
        <dbReference type="Proteomes" id="UP000238739"/>
    </source>
</evidence>
<dbReference type="Gene3D" id="3.40.50.300">
    <property type="entry name" value="P-loop containing nucleotide triphosphate hydrolases"/>
    <property type="match status" value="1"/>
</dbReference>
<dbReference type="RefSeq" id="WP_106482921.1">
    <property type="nucleotide sequence ID" value="NZ_LT984417.1"/>
</dbReference>
<evidence type="ECO:0000256" key="2">
    <source>
        <dbReference type="ARBA" id="ARBA00022840"/>
    </source>
</evidence>
<dbReference type="GO" id="GO:0022857">
    <property type="term" value="F:transmembrane transporter activity"/>
    <property type="evidence" value="ECO:0007669"/>
    <property type="project" value="TreeGrafter"/>
</dbReference>
<feature type="domain" description="ABC transporter" evidence="3">
    <location>
        <begin position="5"/>
        <end position="251"/>
    </location>
</feature>
<reference evidence="4" key="1">
    <citation type="submission" date="2018-01" db="EMBL/GenBank/DDBJ databases">
        <authorList>
            <person name="Chaillou S."/>
        </authorList>
    </citation>
    <scope>NUCLEOTIDE SEQUENCE [LARGE SCALE GENOMIC DNA]</scope>
    <source>
        <strain evidence="4">MFPC41A2801</strain>
    </source>
</reference>
<dbReference type="InterPro" id="IPR027417">
    <property type="entry name" value="P-loop_NTPase"/>
</dbReference>
<organism evidence="4 5">
    <name type="scientific">Latilactobacillus fuchuensis</name>
    <dbReference type="NCBI Taxonomy" id="164393"/>
    <lineage>
        <taxon>Bacteria</taxon>
        <taxon>Bacillati</taxon>
        <taxon>Bacillota</taxon>
        <taxon>Bacilli</taxon>
        <taxon>Lactobacillales</taxon>
        <taxon>Lactobacillaceae</taxon>
        <taxon>Latilactobacillus</taxon>
    </lineage>
</organism>
<gene>
    <name evidence="4" type="ORF">LFUMFP_70057</name>
</gene>
<protein>
    <submittedName>
        <fullName evidence="4">ABC transporter, ATP-binding subunit</fullName>
    </submittedName>
</protein>
<dbReference type="PROSITE" id="PS50893">
    <property type="entry name" value="ABC_TRANSPORTER_2"/>
    <property type="match status" value="1"/>
</dbReference>
<dbReference type="GO" id="GO:0005886">
    <property type="term" value="C:plasma membrane"/>
    <property type="evidence" value="ECO:0007669"/>
    <property type="project" value="TreeGrafter"/>
</dbReference>
<dbReference type="Proteomes" id="UP000238739">
    <property type="component" value="Unassembled WGS sequence"/>
</dbReference>
<dbReference type="SMART" id="SM00382">
    <property type="entry name" value="AAA"/>
    <property type="match status" value="1"/>
</dbReference>
<dbReference type="PANTHER" id="PTHR24220">
    <property type="entry name" value="IMPORT ATP-BINDING PROTEIN"/>
    <property type="match status" value="1"/>
</dbReference>
<dbReference type="PANTHER" id="PTHR24220:SF692">
    <property type="entry name" value="ABC TRANSPORTER DOMAIN-CONTAINING PROTEIN"/>
    <property type="match status" value="1"/>
</dbReference>
<evidence type="ECO:0000256" key="1">
    <source>
        <dbReference type="ARBA" id="ARBA00022741"/>
    </source>
</evidence>
<keyword evidence="1" id="KW-0547">Nucleotide-binding</keyword>
<keyword evidence="2 4" id="KW-0067">ATP-binding</keyword>
<evidence type="ECO:0000313" key="4">
    <source>
        <dbReference type="EMBL" id="SPC40133.1"/>
    </source>
</evidence>
<dbReference type="GO" id="GO:0016887">
    <property type="term" value="F:ATP hydrolysis activity"/>
    <property type="evidence" value="ECO:0007669"/>
    <property type="project" value="InterPro"/>
</dbReference>
<dbReference type="InterPro" id="IPR003439">
    <property type="entry name" value="ABC_transporter-like_ATP-bd"/>
</dbReference>
<evidence type="ECO:0000259" key="3">
    <source>
        <dbReference type="PROSITE" id="PS50893"/>
    </source>
</evidence>
<sequence length="251" mass="28264">MTARMTLNQLNYQLTTETDQRNLLQDINVTIQPDEFVMLLGANGAGKSTFFNIVAGDLTPTSGQITFNDQEITKQSAQQRTRLISRVYQDPKLGTAADMTVAENILLAMRRGQRRRLFPRRLAQQRPQIEALAKTLPNHLEAQLDKPVSNLSGGQRQTLNFLMATIQKPELLLLDEHTSALDAVSSQALMTFTDTTIRENKLTCLMITHDLADALKYGNRLLILKDGQLIADFPDAEKQQLTTEELIKYLH</sequence>
<dbReference type="SUPFAM" id="SSF52540">
    <property type="entry name" value="P-loop containing nucleoside triphosphate hydrolases"/>
    <property type="match status" value="1"/>
</dbReference>
<proteinExistence type="predicted"/>
<dbReference type="EMBL" id="OGVC01000049">
    <property type="protein sequence ID" value="SPC40133.1"/>
    <property type="molecule type" value="Genomic_DNA"/>
</dbReference>
<dbReference type="GO" id="GO:0005524">
    <property type="term" value="F:ATP binding"/>
    <property type="evidence" value="ECO:0007669"/>
    <property type="project" value="UniProtKB-KW"/>
</dbReference>
<dbReference type="AlphaFoldDB" id="A0A2N9DYD1"/>
<comment type="caution">
    <text evidence="4">The sequence shown here is derived from an EMBL/GenBank/DDBJ whole genome shotgun (WGS) entry which is preliminary data.</text>
</comment>
<dbReference type="InterPro" id="IPR003593">
    <property type="entry name" value="AAA+_ATPase"/>
</dbReference>
<dbReference type="InterPro" id="IPR015854">
    <property type="entry name" value="ABC_transpr_LolD-like"/>
</dbReference>
<keyword evidence="5" id="KW-1185">Reference proteome</keyword>
<name>A0A2N9DYD1_9LACO</name>
<dbReference type="Pfam" id="PF00005">
    <property type="entry name" value="ABC_tran"/>
    <property type="match status" value="1"/>
</dbReference>
<accession>A0A2N9DYD1</accession>